<reference evidence="1 2" key="1">
    <citation type="submission" date="2024-01" db="EMBL/GenBank/DDBJ databases">
        <title>The complete chloroplast genome sequence of Lithospermum erythrorhizon: insights into the phylogenetic relationship among Boraginaceae species and the maternal lineages of purple gromwells.</title>
        <authorList>
            <person name="Okada T."/>
            <person name="Watanabe K."/>
        </authorList>
    </citation>
    <scope>NUCLEOTIDE SEQUENCE [LARGE SCALE GENOMIC DNA]</scope>
</reference>
<organism evidence="1 2">
    <name type="scientific">Lithospermum erythrorhizon</name>
    <name type="common">Purple gromwell</name>
    <name type="synonym">Lithospermum officinale var. erythrorhizon</name>
    <dbReference type="NCBI Taxonomy" id="34254"/>
    <lineage>
        <taxon>Eukaryota</taxon>
        <taxon>Viridiplantae</taxon>
        <taxon>Streptophyta</taxon>
        <taxon>Embryophyta</taxon>
        <taxon>Tracheophyta</taxon>
        <taxon>Spermatophyta</taxon>
        <taxon>Magnoliopsida</taxon>
        <taxon>eudicotyledons</taxon>
        <taxon>Gunneridae</taxon>
        <taxon>Pentapetalae</taxon>
        <taxon>asterids</taxon>
        <taxon>lamiids</taxon>
        <taxon>Boraginales</taxon>
        <taxon>Boraginaceae</taxon>
        <taxon>Boraginoideae</taxon>
        <taxon>Lithospermeae</taxon>
        <taxon>Lithospermum</taxon>
    </lineage>
</organism>
<evidence type="ECO:0000313" key="2">
    <source>
        <dbReference type="Proteomes" id="UP001454036"/>
    </source>
</evidence>
<dbReference type="EMBL" id="BAABME010020878">
    <property type="protein sequence ID" value="GAA0161706.1"/>
    <property type="molecule type" value="Genomic_DNA"/>
</dbReference>
<accession>A0AAV3QFH2</accession>
<comment type="caution">
    <text evidence="1">The sequence shown here is derived from an EMBL/GenBank/DDBJ whole genome shotgun (WGS) entry which is preliminary data.</text>
</comment>
<dbReference type="AlphaFoldDB" id="A0AAV3QFH2"/>
<protein>
    <submittedName>
        <fullName evidence="1">Uncharacterized protein</fullName>
    </submittedName>
</protein>
<name>A0AAV3QFH2_LITER</name>
<dbReference type="Proteomes" id="UP001454036">
    <property type="component" value="Unassembled WGS sequence"/>
</dbReference>
<keyword evidence="2" id="KW-1185">Reference proteome</keyword>
<evidence type="ECO:0000313" key="1">
    <source>
        <dbReference type="EMBL" id="GAA0161706.1"/>
    </source>
</evidence>
<gene>
    <name evidence="1" type="ORF">LIER_39281</name>
</gene>
<sequence>MISYGDNVEAARSNYKESIIKENGVVGSRRMMMLNHFKNSLVFETNSINVQGGTRKLQGMTTLHVNEEQDNVGNLVPEEKDMAGYVAFSADYKGPRHHPPKNN</sequence>
<proteinExistence type="predicted"/>